<dbReference type="InterPro" id="IPR011029">
    <property type="entry name" value="DEATH-like_dom_sf"/>
</dbReference>
<dbReference type="SUPFAM" id="SSF52540">
    <property type="entry name" value="P-loop containing nucleoside triphosphate hydrolases"/>
    <property type="match status" value="1"/>
</dbReference>
<feature type="region of interest" description="Disordered" evidence="1">
    <location>
        <begin position="407"/>
        <end position="506"/>
    </location>
</feature>
<dbReference type="PROSITE" id="PS50017">
    <property type="entry name" value="DEATH_DOMAIN"/>
    <property type="match status" value="1"/>
</dbReference>
<feature type="compositionally biased region" description="Polar residues" evidence="1">
    <location>
        <begin position="266"/>
        <end position="281"/>
    </location>
</feature>
<dbReference type="Pfam" id="PF05729">
    <property type="entry name" value="NACHT"/>
    <property type="match status" value="1"/>
</dbReference>
<feature type="compositionally biased region" description="Basic and acidic residues" evidence="1">
    <location>
        <begin position="496"/>
        <end position="506"/>
    </location>
</feature>
<dbReference type="Proteomes" id="UP000007110">
    <property type="component" value="Unassembled WGS sequence"/>
</dbReference>
<evidence type="ECO:0000259" key="2">
    <source>
        <dbReference type="PROSITE" id="PS50017"/>
    </source>
</evidence>
<dbReference type="RefSeq" id="XP_011660871.2">
    <property type="nucleotide sequence ID" value="XM_011662569.2"/>
</dbReference>
<feature type="domain" description="NACHT" evidence="3">
    <location>
        <begin position="719"/>
        <end position="844"/>
    </location>
</feature>
<dbReference type="Gene3D" id="3.40.50.300">
    <property type="entry name" value="P-loop containing nucleotide triphosphate hydrolases"/>
    <property type="match status" value="1"/>
</dbReference>
<organism evidence="4 5">
    <name type="scientific">Strongylocentrotus purpuratus</name>
    <name type="common">Purple sea urchin</name>
    <dbReference type="NCBI Taxonomy" id="7668"/>
    <lineage>
        <taxon>Eukaryota</taxon>
        <taxon>Metazoa</taxon>
        <taxon>Echinodermata</taxon>
        <taxon>Eleutherozoa</taxon>
        <taxon>Echinozoa</taxon>
        <taxon>Echinoidea</taxon>
        <taxon>Euechinoidea</taxon>
        <taxon>Echinacea</taxon>
        <taxon>Camarodonta</taxon>
        <taxon>Echinidea</taxon>
        <taxon>Strongylocentrotidae</taxon>
        <taxon>Strongylocentrotus</taxon>
    </lineage>
</organism>
<feature type="compositionally biased region" description="Low complexity" evidence="1">
    <location>
        <begin position="1598"/>
        <end position="1612"/>
    </location>
</feature>
<feature type="compositionally biased region" description="Polar residues" evidence="1">
    <location>
        <begin position="100"/>
        <end position="110"/>
    </location>
</feature>
<proteinExistence type="predicted"/>
<keyword evidence="5" id="KW-1185">Reference proteome</keyword>
<dbReference type="GeneID" id="100892949"/>
<dbReference type="KEGG" id="spu:100892949"/>
<dbReference type="OMA" id="QANFRSP"/>
<protein>
    <submittedName>
        <fullName evidence="4">Uncharacterized protein</fullName>
    </submittedName>
</protein>
<reference evidence="4" key="2">
    <citation type="submission" date="2021-01" db="UniProtKB">
        <authorList>
            <consortium name="EnsemblMetazoa"/>
        </authorList>
    </citation>
    <scope>IDENTIFICATION</scope>
</reference>
<evidence type="ECO:0000256" key="1">
    <source>
        <dbReference type="SAM" id="MobiDB-lite"/>
    </source>
</evidence>
<feature type="compositionally biased region" description="Low complexity" evidence="1">
    <location>
        <begin position="450"/>
        <end position="465"/>
    </location>
</feature>
<dbReference type="GO" id="GO:0007165">
    <property type="term" value="P:signal transduction"/>
    <property type="evidence" value="ECO:0007669"/>
    <property type="project" value="InterPro"/>
</dbReference>
<dbReference type="PANTHER" id="PTHR25480:SF0">
    <property type="entry name" value="C-MAF-INDUCING PROTEIN"/>
    <property type="match status" value="1"/>
</dbReference>
<feature type="region of interest" description="Disordered" evidence="1">
    <location>
        <begin position="1589"/>
        <end position="1612"/>
    </location>
</feature>
<dbReference type="OrthoDB" id="120976at2759"/>
<dbReference type="CDD" id="cd01670">
    <property type="entry name" value="Death"/>
    <property type="match status" value="1"/>
</dbReference>
<dbReference type="PROSITE" id="PS50837">
    <property type="entry name" value="NACHT"/>
    <property type="match status" value="1"/>
</dbReference>
<dbReference type="PANTHER" id="PTHR25480">
    <property type="entry name" value="LEUCINE-RICH REPEAT-CONTAINING PROTEIN 73"/>
    <property type="match status" value="1"/>
</dbReference>
<feature type="compositionally biased region" description="Basic and acidic residues" evidence="1">
    <location>
        <begin position="246"/>
        <end position="265"/>
    </location>
</feature>
<evidence type="ECO:0000259" key="3">
    <source>
        <dbReference type="PROSITE" id="PS50837"/>
    </source>
</evidence>
<name>A0A7M7HDR2_STRPU</name>
<reference evidence="5" key="1">
    <citation type="submission" date="2015-02" db="EMBL/GenBank/DDBJ databases">
        <title>Genome sequencing for Strongylocentrotus purpuratus.</title>
        <authorList>
            <person name="Murali S."/>
            <person name="Liu Y."/>
            <person name="Vee V."/>
            <person name="English A."/>
            <person name="Wang M."/>
            <person name="Skinner E."/>
            <person name="Han Y."/>
            <person name="Muzny D.M."/>
            <person name="Worley K.C."/>
            <person name="Gibbs R.A."/>
        </authorList>
    </citation>
    <scope>NUCLEOTIDE SEQUENCE</scope>
</reference>
<dbReference type="InParanoid" id="A0A7M7HDR2"/>
<feature type="region of interest" description="Disordered" evidence="1">
    <location>
        <begin position="241"/>
        <end position="374"/>
    </location>
</feature>
<feature type="domain" description="Death" evidence="2">
    <location>
        <begin position="554"/>
        <end position="630"/>
    </location>
</feature>
<feature type="region of interest" description="Disordered" evidence="1">
    <location>
        <begin position="98"/>
        <end position="133"/>
    </location>
</feature>
<dbReference type="InterPro" id="IPR007111">
    <property type="entry name" value="NACHT_NTPase"/>
</dbReference>
<feature type="compositionally biased region" description="Polar residues" evidence="1">
    <location>
        <begin position="343"/>
        <end position="354"/>
    </location>
</feature>
<dbReference type="InterPro" id="IPR027417">
    <property type="entry name" value="P-loop_NTPase"/>
</dbReference>
<feature type="compositionally biased region" description="Polar residues" evidence="1">
    <location>
        <begin position="471"/>
        <end position="494"/>
    </location>
</feature>
<dbReference type="InterPro" id="IPR000488">
    <property type="entry name" value="Death_dom"/>
</dbReference>
<evidence type="ECO:0000313" key="5">
    <source>
        <dbReference type="Proteomes" id="UP000007110"/>
    </source>
</evidence>
<feature type="compositionally biased region" description="Polar residues" evidence="1">
    <location>
        <begin position="428"/>
        <end position="440"/>
    </location>
</feature>
<accession>A0A7M7HDR2</accession>
<dbReference type="Gene3D" id="1.10.533.10">
    <property type="entry name" value="Death Domain, Fas"/>
    <property type="match status" value="1"/>
</dbReference>
<dbReference type="InterPro" id="IPR052813">
    <property type="entry name" value="CMIP"/>
</dbReference>
<feature type="compositionally biased region" description="Polar residues" evidence="1">
    <location>
        <begin position="323"/>
        <end position="336"/>
    </location>
</feature>
<dbReference type="SUPFAM" id="SSF52047">
    <property type="entry name" value="RNI-like"/>
    <property type="match status" value="1"/>
</dbReference>
<sequence>MAGPDSLRNLSNLDIIRLTKDIDRDEYYRLGGVLGFGEDILDHLWDPAQKGSALKVVLLWRDGLEPEVDQRAILGEKLSQAGLDDKWEYLLSGLPASPVASKSANSTRLKGSSAPVLPMKQSKQGNNGLHPSAVTERSDMIADSRPDEHNGKDDALPILLGITDDSDDSDGENYINVSNETLRKGSASIASVCSKPRLPFHSSEEINIPEERQSCLMESQPVVPPSKVSADSTTWVNDDQFQSQHDSGDKEAVKQSETEQDHDLQKSSTFNENLSIANSKSDPAETLRPVHAKPKIPVKPSRGAIDPMVLRQPVVNEKPNQPDDPQNNSEALQNTPIKDDKAQPSSSQPNTTLLNDEDVSMNVPSTDNTDGHKEADIAPLVSSDTMKLQGKLSTSVKDSYLLQTPVTQASTIQDDPRSEVGNGHQEPSYASTTAQLNSQGPPVAPYQTRSPVGPSISSSPQVPSIKHVPVTHSSSVTANRLTQLPGTLPKSLSQKGAHDAQSEPDRHFQRAETLLNKPMETTLDPSMNKQSSSFLIQQGLNEDVLRALAGDITTGDQLRKLGLELGFKEADINGFEAMNHRTTAQSMEGTFDMLLKWKSTVSGEDQSLLLKHALRRSNLVKMADSHLKTTKRRRDIRSVKIAKNFTVSDCREKLEFHYRLKTTDILKKLEFSNSDNDLPVIVVHRIVKRGKNMYVEKIPLLEGSVNEILRTRKNGALPTRIVIFGRAGIGKSTLVAQMAQEWVERVPGSPLQDVSLLFVLKMKFLDNHGSLGQAIVNQLLNDVRGLTAQGIDQLIEDNQSECMVVLDGVEEFRGEISSMKCGHVMRVVQNIQLMKCRVIVTSHPRLEDYFNKEDLPNDFLKMELQGLSKVQSTSFIRSFFRDNVLHTANELMVFLEMNDVINDLLATPLFCLLACHLWECNLLQLVTTESDFFDSVHRFFLKHGEEKASTSSGDTDLEMIVQGIGEVAFNGLLESSNKRAFGQNDFKKISATLQKAISLGIICKTSYKKLDDTGFEFYHHNAQEHCVAKYLSKEVKSKIAKGKHSRLDKALKQMAKKDLADFGRVLRFTAGLGSPSTGLQMIETIHSDNKVPLGDKTRMILDCLAEIPQLDKQTTYAVERCFAGGNVLINLPTIHTTIGFYKLPPFVKEKVQSVTIQSSCMPPHIAKRLSMGLQGYPDLLKLEVADVQNPTYPVILLLLNKLSLHLAPEGALSIIPDLNQSIFNGLRLVDLSDCYLSPEVTAVLWTALAKCPNIEVMTVKNSTILSRDLPRLGCIAVLQANFRSPVLPEEVGWLSSILGDAKYSTEVRLTIGDGEDGTIRRAGVGVQEHVLMVDDRIDLTNATGNTMKVLNVLPDSYRRKVRTLCIKRTRFTDDLIRPLLDFVHSLIRLETFSTEDRNIPEEIKQLQVFKGTFQRPTNELPTMGEDGVLKGSVSSPLREEEFERLSSAFGGPTTIQQVHIIIEHDRRSETNFQELLDITGDSMELCNVSSTSIEIMKMFPASFRQKMHSARIKNCNLTDDLSQQLSETLQSMDELEMFLSENSALGQKALHLKTVTVLDLGRFSSTCYDWEWLDSAELLEELHLTFASSLPPTPTSPTTPTSPSTPKGATATPFPAISPIYEDIPERLDPSAADKVSGEEDFHLQVSVGRLVMTRMSSCSLSVMLHLPKHLKDELRHVRVRSTKLTVDVLDRLADVRLSFKHLAPLPLQALYRRPVKYGCIFQPGAIKPVVGQWD</sequence>
<dbReference type="EnsemblMetazoa" id="XM_011662569">
    <property type="protein sequence ID" value="XP_011660871"/>
    <property type="gene ID" value="LOC100892949"/>
</dbReference>
<evidence type="ECO:0000313" key="4">
    <source>
        <dbReference type="EnsemblMetazoa" id="XP_011660871"/>
    </source>
</evidence>